<evidence type="ECO:0000313" key="2">
    <source>
        <dbReference type="EMBL" id="UYW01446.1"/>
    </source>
</evidence>
<dbReference type="SUPFAM" id="SSF54427">
    <property type="entry name" value="NTF2-like"/>
    <property type="match status" value="1"/>
</dbReference>
<name>A0ABY6M2R7_9FLAO</name>
<evidence type="ECO:0000313" key="3">
    <source>
        <dbReference type="Proteomes" id="UP001163328"/>
    </source>
</evidence>
<gene>
    <name evidence="2" type="ORF">K5I29_00360</name>
</gene>
<dbReference type="InterPro" id="IPR032710">
    <property type="entry name" value="NTF2-like_dom_sf"/>
</dbReference>
<dbReference type="InterPro" id="IPR048469">
    <property type="entry name" value="YchJ-like_M"/>
</dbReference>
<accession>A0ABY6M2R7</accession>
<sequence>MNCPCFSGLPYANCCEPYHIHVQNAPTPLALMRSRYSAFATHNADYLMRTTLPAKRKFHDKLDLLDWAQQNTWTNLEIVEAVDNIVEFKAYYTDVSGKPQIQQERSRFQKLSDKWFYVDGI</sequence>
<evidence type="ECO:0000259" key="1">
    <source>
        <dbReference type="Pfam" id="PF17775"/>
    </source>
</evidence>
<dbReference type="EMBL" id="CP081495">
    <property type="protein sequence ID" value="UYW01446.1"/>
    <property type="molecule type" value="Genomic_DNA"/>
</dbReference>
<dbReference type="PANTHER" id="PTHR33747:SF1">
    <property type="entry name" value="ADENYLATE CYCLASE-ASSOCIATED CAP C-TERMINAL DOMAIN-CONTAINING PROTEIN"/>
    <property type="match status" value="1"/>
</dbReference>
<dbReference type="Pfam" id="PF17775">
    <property type="entry name" value="YchJ_M-like"/>
    <property type="match status" value="1"/>
</dbReference>
<feature type="domain" description="YchJ-like middle NTF2-like" evidence="1">
    <location>
        <begin position="27"/>
        <end position="120"/>
    </location>
</feature>
<dbReference type="Gene3D" id="3.10.450.50">
    <property type="match status" value="1"/>
</dbReference>
<dbReference type="PANTHER" id="PTHR33747">
    <property type="entry name" value="UPF0225 PROTEIN SCO1677"/>
    <property type="match status" value="1"/>
</dbReference>
<proteinExistence type="predicted"/>
<reference evidence="2" key="1">
    <citation type="submission" date="2021-08" db="EMBL/GenBank/DDBJ databases">
        <title>Flavobacterium sp. strain CC-SYL302.</title>
        <authorList>
            <person name="Lin S.-Y."/>
            <person name="Lee T.-H."/>
            <person name="Young C.-C."/>
        </authorList>
    </citation>
    <scope>NUCLEOTIDE SEQUENCE</scope>
    <source>
        <strain evidence="2">CC-SYL302</strain>
    </source>
</reference>
<organism evidence="2 3">
    <name type="scientific">Flavobacterium agricola</name>
    <dbReference type="NCBI Taxonomy" id="2870839"/>
    <lineage>
        <taxon>Bacteria</taxon>
        <taxon>Pseudomonadati</taxon>
        <taxon>Bacteroidota</taxon>
        <taxon>Flavobacteriia</taxon>
        <taxon>Flavobacteriales</taxon>
        <taxon>Flavobacteriaceae</taxon>
        <taxon>Flavobacterium</taxon>
    </lineage>
</organism>
<dbReference type="Proteomes" id="UP001163328">
    <property type="component" value="Chromosome"/>
</dbReference>
<keyword evidence="3" id="KW-1185">Reference proteome</keyword>
<protein>
    <recommendedName>
        <fullName evidence="1">YchJ-like middle NTF2-like domain-containing protein</fullName>
    </recommendedName>
</protein>
<dbReference type="RefSeq" id="WP_264433916.1">
    <property type="nucleotide sequence ID" value="NZ_CP081495.1"/>
</dbReference>